<dbReference type="PANTHER" id="PTHR23513:SF6">
    <property type="entry name" value="MAJOR FACILITATOR SUPERFAMILY ASSOCIATED DOMAIN-CONTAINING PROTEIN"/>
    <property type="match status" value="1"/>
</dbReference>
<evidence type="ECO:0000256" key="5">
    <source>
        <dbReference type="ARBA" id="ARBA00023136"/>
    </source>
</evidence>
<feature type="transmembrane region" description="Helical" evidence="6">
    <location>
        <begin position="352"/>
        <end position="369"/>
    </location>
</feature>
<dbReference type="AlphaFoldDB" id="A0A9W6GA16"/>
<evidence type="ECO:0000313" key="7">
    <source>
        <dbReference type="EMBL" id="GLI43121.1"/>
    </source>
</evidence>
<comment type="subcellular location">
    <subcellularLocation>
        <location evidence="1">Cell membrane</location>
        <topology evidence="1">Multi-pass membrane protein</topology>
    </subcellularLocation>
</comment>
<feature type="transmembrane region" description="Helical" evidence="6">
    <location>
        <begin position="312"/>
        <end position="331"/>
    </location>
</feature>
<gene>
    <name evidence="7" type="ORF">GALLR39Z86_29710</name>
</gene>
<evidence type="ECO:0000256" key="4">
    <source>
        <dbReference type="ARBA" id="ARBA00022989"/>
    </source>
</evidence>
<evidence type="ECO:0000313" key="8">
    <source>
        <dbReference type="Proteomes" id="UP001144313"/>
    </source>
</evidence>
<feature type="transmembrane region" description="Helical" evidence="6">
    <location>
        <begin position="12"/>
        <end position="34"/>
    </location>
</feature>
<keyword evidence="2" id="KW-1003">Cell membrane</keyword>
<dbReference type="Pfam" id="PF07690">
    <property type="entry name" value="MFS_1"/>
    <property type="match status" value="1"/>
</dbReference>
<accession>A0A9W6GA16</accession>
<dbReference type="EMBL" id="BSDT01000001">
    <property type="protein sequence ID" value="GLI43121.1"/>
    <property type="molecule type" value="Genomic_DNA"/>
</dbReference>
<organism evidence="7 8">
    <name type="scientific">Glycomyces algeriensis</name>
    <dbReference type="NCBI Taxonomy" id="256037"/>
    <lineage>
        <taxon>Bacteria</taxon>
        <taxon>Bacillati</taxon>
        <taxon>Actinomycetota</taxon>
        <taxon>Actinomycetes</taxon>
        <taxon>Glycomycetales</taxon>
        <taxon>Glycomycetaceae</taxon>
        <taxon>Glycomyces</taxon>
    </lineage>
</organism>
<dbReference type="PANTHER" id="PTHR23513">
    <property type="entry name" value="INTEGRAL MEMBRANE EFFLUX PROTEIN-RELATED"/>
    <property type="match status" value="1"/>
</dbReference>
<keyword evidence="5 6" id="KW-0472">Membrane</keyword>
<evidence type="ECO:0000256" key="2">
    <source>
        <dbReference type="ARBA" id="ARBA00022475"/>
    </source>
</evidence>
<dbReference type="GO" id="GO:0005886">
    <property type="term" value="C:plasma membrane"/>
    <property type="evidence" value="ECO:0007669"/>
    <property type="project" value="UniProtKB-SubCell"/>
</dbReference>
<dbReference type="InterPro" id="IPR036259">
    <property type="entry name" value="MFS_trans_sf"/>
</dbReference>
<dbReference type="RefSeq" id="WP_270113451.1">
    <property type="nucleotide sequence ID" value="NZ_BAAAOL010000017.1"/>
</dbReference>
<feature type="transmembrane region" description="Helical" evidence="6">
    <location>
        <begin position="259"/>
        <end position="277"/>
    </location>
</feature>
<evidence type="ECO:0000256" key="3">
    <source>
        <dbReference type="ARBA" id="ARBA00022692"/>
    </source>
</evidence>
<keyword evidence="3 6" id="KW-0812">Transmembrane</keyword>
<feature type="transmembrane region" description="Helical" evidence="6">
    <location>
        <begin position="171"/>
        <end position="191"/>
    </location>
</feature>
<dbReference type="Gene3D" id="1.20.1250.20">
    <property type="entry name" value="MFS general substrate transporter like domains"/>
    <property type="match status" value="1"/>
</dbReference>
<keyword evidence="4 6" id="KW-1133">Transmembrane helix</keyword>
<comment type="caution">
    <text evidence="7">The sequence shown here is derived from an EMBL/GenBank/DDBJ whole genome shotgun (WGS) entry which is preliminary data.</text>
</comment>
<feature type="transmembrane region" description="Helical" evidence="6">
    <location>
        <begin position="227"/>
        <end position="247"/>
    </location>
</feature>
<feature type="transmembrane region" description="Helical" evidence="6">
    <location>
        <begin position="145"/>
        <end position="165"/>
    </location>
</feature>
<proteinExistence type="predicted"/>
<reference evidence="7" key="1">
    <citation type="submission" date="2022-12" db="EMBL/GenBank/DDBJ databases">
        <title>Reference genome sequencing for broad-spectrum identification of bacterial and archaeal isolates by mass spectrometry.</title>
        <authorList>
            <person name="Sekiguchi Y."/>
            <person name="Tourlousse D.M."/>
        </authorList>
    </citation>
    <scope>NUCLEOTIDE SEQUENCE</scope>
    <source>
        <strain evidence="7">LLR39Z86</strain>
    </source>
</reference>
<keyword evidence="8" id="KW-1185">Reference proteome</keyword>
<feature type="transmembrane region" description="Helical" evidence="6">
    <location>
        <begin position="46"/>
        <end position="67"/>
    </location>
</feature>
<sequence length="411" mass="42290">MTVTQAPRARTGGLGLLIGSKSASTVAYATSWVLLPLYVYQASGSALLTALASAANVLPFLLFGLLAGAAVDRSSPVRVMAWMEVANAAVLLCVPLLAATVGAGPVVLCAIGFASATAYVWFDVASAALVPALAGADGVFRANSYLWMTTTVLTAVAAPVGYFLLETLRLGPTFAVLAACYLLSAALIAAIRPRPDTAGPSRPEPGAVWAGLKYLAGHPLLRTYTTVNVGVGVSAGAVYGMLVVFASRALGLPSDDYRVAWIVAASGVGALLGAIAARRFKGVPPIPAARWMTGLDLLLLLAYAAAPSWQLAAVLLLSWNAVHTCFLVVGISVRQTATPQRLQGRVNAVGRMIVWGSVPLGTLLCGGLTELIGPRWALAALGAFAFASLVTALRAPSALHTDNALLEKADT</sequence>
<feature type="transmembrane region" description="Helical" evidence="6">
    <location>
        <begin position="375"/>
        <end position="393"/>
    </location>
</feature>
<protein>
    <submittedName>
        <fullName evidence="7">MFS transporter</fullName>
    </submittedName>
</protein>
<dbReference type="SUPFAM" id="SSF103473">
    <property type="entry name" value="MFS general substrate transporter"/>
    <property type="match status" value="1"/>
</dbReference>
<dbReference type="GO" id="GO:0022857">
    <property type="term" value="F:transmembrane transporter activity"/>
    <property type="evidence" value="ECO:0007669"/>
    <property type="project" value="InterPro"/>
</dbReference>
<dbReference type="InterPro" id="IPR011701">
    <property type="entry name" value="MFS"/>
</dbReference>
<evidence type="ECO:0000256" key="1">
    <source>
        <dbReference type="ARBA" id="ARBA00004651"/>
    </source>
</evidence>
<name>A0A9W6GA16_9ACTN</name>
<dbReference type="CDD" id="cd06173">
    <property type="entry name" value="MFS_MefA_like"/>
    <property type="match status" value="1"/>
</dbReference>
<evidence type="ECO:0000256" key="6">
    <source>
        <dbReference type="SAM" id="Phobius"/>
    </source>
</evidence>
<dbReference type="Proteomes" id="UP001144313">
    <property type="component" value="Unassembled WGS sequence"/>
</dbReference>